<dbReference type="Proteomes" id="UP001732700">
    <property type="component" value="Chromosome 2D"/>
</dbReference>
<proteinExistence type="predicted"/>
<reference evidence="1" key="1">
    <citation type="submission" date="2021-05" db="EMBL/GenBank/DDBJ databases">
        <authorList>
            <person name="Scholz U."/>
            <person name="Mascher M."/>
            <person name="Fiebig A."/>
        </authorList>
    </citation>
    <scope>NUCLEOTIDE SEQUENCE [LARGE SCALE GENOMIC DNA]</scope>
</reference>
<reference evidence="1" key="2">
    <citation type="submission" date="2025-09" db="UniProtKB">
        <authorList>
            <consortium name="EnsemblPlants"/>
        </authorList>
    </citation>
    <scope>IDENTIFICATION</scope>
</reference>
<dbReference type="EnsemblPlants" id="AVESA.00010b.r2.2DG0355230.1">
    <property type="protein sequence ID" value="AVESA.00010b.r2.2DG0355230.1.CDS"/>
    <property type="gene ID" value="AVESA.00010b.r2.2DG0355230"/>
</dbReference>
<evidence type="ECO:0000313" key="2">
    <source>
        <dbReference type="Proteomes" id="UP001732700"/>
    </source>
</evidence>
<organism evidence="1 2">
    <name type="scientific">Avena sativa</name>
    <name type="common">Oat</name>
    <dbReference type="NCBI Taxonomy" id="4498"/>
    <lineage>
        <taxon>Eukaryota</taxon>
        <taxon>Viridiplantae</taxon>
        <taxon>Streptophyta</taxon>
        <taxon>Embryophyta</taxon>
        <taxon>Tracheophyta</taxon>
        <taxon>Spermatophyta</taxon>
        <taxon>Magnoliopsida</taxon>
        <taxon>Liliopsida</taxon>
        <taxon>Poales</taxon>
        <taxon>Poaceae</taxon>
        <taxon>BOP clade</taxon>
        <taxon>Pooideae</taxon>
        <taxon>Poodae</taxon>
        <taxon>Poeae</taxon>
        <taxon>Poeae Chloroplast Group 1 (Aveneae type)</taxon>
        <taxon>Aveninae</taxon>
        <taxon>Avena</taxon>
    </lineage>
</organism>
<name>A0ACD5V0Y7_AVESA</name>
<evidence type="ECO:0000313" key="1">
    <source>
        <dbReference type="EnsemblPlants" id="AVESA.00010b.r2.2DG0355230.1.CDS"/>
    </source>
</evidence>
<sequence length="270" mass="27683">MPIPMVSARSPYPTRPLVTPSSLAGRAYIPVSSAAAGEVGRGCCMRGIEWAATGMSCNGCRVLRKGCNEACVLRPCLIWIDAAEAQGHATLFAAKFFGRAGLMSFLTAVPDHQRPAVFQSLLYEAAGRTINPVSGAVGLLWAGSWHLCEAAVQTVLRGGALHPLPELSGGVPEGGVGGSDLFASSARRAGVGCSTYSTAKRLATTSKSSPGAAHPEPSCDLGLFLAPGSSPAGERRARRAGTPSMSSDGSVTTSAGAGGKREPELLNLFV</sequence>
<protein>
    <submittedName>
        <fullName evidence="1">Uncharacterized protein</fullName>
    </submittedName>
</protein>
<keyword evidence="2" id="KW-1185">Reference proteome</keyword>
<accession>A0ACD5V0Y7</accession>